<dbReference type="InterPro" id="IPR002125">
    <property type="entry name" value="CMP_dCMP_dom"/>
</dbReference>
<accession>A0A935CDE8</accession>
<dbReference type="InterPro" id="IPR015517">
    <property type="entry name" value="dCMP_deaminase-rel"/>
</dbReference>
<dbReference type="InterPro" id="IPR016193">
    <property type="entry name" value="Cytidine_deaminase-like"/>
</dbReference>
<evidence type="ECO:0000259" key="5">
    <source>
        <dbReference type="PROSITE" id="PS51747"/>
    </source>
</evidence>
<keyword evidence="6" id="KW-0132">Cell division</keyword>
<comment type="caution">
    <text evidence="6">The sequence shown here is derived from an EMBL/GenBank/DDBJ whole genome shotgun (WGS) entry which is preliminary data.</text>
</comment>
<keyword evidence="6" id="KW-0131">Cell cycle</keyword>
<dbReference type="InterPro" id="IPR016192">
    <property type="entry name" value="APOBEC/CMP_deaminase_Zn-bd"/>
</dbReference>
<evidence type="ECO:0000256" key="1">
    <source>
        <dbReference type="ARBA" id="ARBA00006576"/>
    </source>
</evidence>
<dbReference type="GO" id="GO:0051301">
    <property type="term" value="P:cell division"/>
    <property type="evidence" value="ECO:0007669"/>
    <property type="project" value="UniProtKB-KW"/>
</dbReference>
<name>A0A935CDE8_9MICO</name>
<dbReference type="PANTHER" id="PTHR11086:SF18">
    <property type="entry name" value="DEOXYCYTIDYLATE DEAMINASE"/>
    <property type="match status" value="1"/>
</dbReference>
<reference evidence="6 7" key="1">
    <citation type="submission" date="2020-10" db="EMBL/GenBank/DDBJ databases">
        <title>Connecting structure to function with the recovery of over 1000 high-quality activated sludge metagenome-assembled genomes encoding full-length rRNA genes using long-read sequencing.</title>
        <authorList>
            <person name="Singleton C.M."/>
            <person name="Petriglieri F."/>
            <person name="Kristensen J.M."/>
            <person name="Kirkegaard R.H."/>
            <person name="Michaelsen T.Y."/>
            <person name="Andersen M.H."/>
            <person name="Karst S.M."/>
            <person name="Dueholm M.S."/>
            <person name="Nielsen P.H."/>
            <person name="Albertsen M."/>
        </authorList>
    </citation>
    <scope>NUCLEOTIDE SEQUENCE [LARGE SCALE GENOMIC DNA]</scope>
    <source>
        <strain evidence="6">AalE_18-Q3-R2-46_BAT3C.188</strain>
    </source>
</reference>
<dbReference type="EMBL" id="JADIXZ010000004">
    <property type="protein sequence ID" value="MBK6300844.1"/>
    <property type="molecule type" value="Genomic_DNA"/>
</dbReference>
<dbReference type="GO" id="GO:0008270">
    <property type="term" value="F:zinc ion binding"/>
    <property type="evidence" value="ECO:0007669"/>
    <property type="project" value="InterPro"/>
</dbReference>
<dbReference type="PANTHER" id="PTHR11086">
    <property type="entry name" value="DEOXYCYTIDYLATE DEAMINASE-RELATED"/>
    <property type="match status" value="1"/>
</dbReference>
<evidence type="ECO:0000313" key="7">
    <source>
        <dbReference type="Proteomes" id="UP000718281"/>
    </source>
</evidence>
<dbReference type="Proteomes" id="UP000718281">
    <property type="component" value="Unassembled WGS sequence"/>
</dbReference>
<dbReference type="GO" id="GO:0004132">
    <property type="term" value="F:dCMP deaminase activity"/>
    <property type="evidence" value="ECO:0007669"/>
    <property type="project" value="TreeGrafter"/>
</dbReference>
<organism evidence="6 7">
    <name type="scientific">Candidatus Phosphoribacter hodrii</name>
    <dbReference type="NCBI Taxonomy" id="2953743"/>
    <lineage>
        <taxon>Bacteria</taxon>
        <taxon>Bacillati</taxon>
        <taxon>Actinomycetota</taxon>
        <taxon>Actinomycetes</taxon>
        <taxon>Micrococcales</taxon>
        <taxon>Dermatophilaceae</taxon>
        <taxon>Candidatus Phosphoribacter</taxon>
    </lineage>
</organism>
<keyword evidence="4" id="KW-0862">Zinc</keyword>
<protein>
    <submittedName>
        <fullName evidence="6">Cell division protein DedD</fullName>
    </submittedName>
</protein>
<dbReference type="Gene3D" id="3.40.140.10">
    <property type="entry name" value="Cytidine Deaminase, domain 2"/>
    <property type="match status" value="1"/>
</dbReference>
<gene>
    <name evidence="6" type="ORF">IPF40_07250</name>
</gene>
<comment type="similarity">
    <text evidence="1">Belongs to the cytidine and deoxycytidylate deaminase family.</text>
</comment>
<evidence type="ECO:0000256" key="4">
    <source>
        <dbReference type="ARBA" id="ARBA00022833"/>
    </source>
</evidence>
<evidence type="ECO:0000313" key="6">
    <source>
        <dbReference type="EMBL" id="MBK6300844.1"/>
    </source>
</evidence>
<proteinExistence type="inferred from homology"/>
<dbReference type="AlphaFoldDB" id="A0A935CDE8"/>
<keyword evidence="2" id="KW-0479">Metal-binding</keyword>
<evidence type="ECO:0000256" key="3">
    <source>
        <dbReference type="ARBA" id="ARBA00022801"/>
    </source>
</evidence>
<feature type="domain" description="CMP/dCMP-type deaminase" evidence="5">
    <location>
        <begin position="36"/>
        <end position="181"/>
    </location>
</feature>
<dbReference type="PROSITE" id="PS00903">
    <property type="entry name" value="CYT_DCMP_DEAMINASES_1"/>
    <property type="match status" value="1"/>
</dbReference>
<dbReference type="PROSITE" id="PS51747">
    <property type="entry name" value="CYT_DCMP_DEAMINASES_2"/>
    <property type="match status" value="1"/>
</dbReference>
<evidence type="ECO:0000256" key="2">
    <source>
        <dbReference type="ARBA" id="ARBA00022723"/>
    </source>
</evidence>
<dbReference type="Pfam" id="PF00383">
    <property type="entry name" value="dCMP_cyt_deam_1"/>
    <property type="match status" value="1"/>
</dbReference>
<dbReference type="SUPFAM" id="SSF53927">
    <property type="entry name" value="Cytidine deaminase-like"/>
    <property type="match status" value="1"/>
</dbReference>
<keyword evidence="3" id="KW-0378">Hydrolase</keyword>
<sequence>MAAKLREQRSGLLAAAAAHGATRLARVTTAFSTRPGWHDWGVGIAYAVAQRADCTRRRVGAVVFDEANRILATGYNGAPAGRVGCLEGGCPRGSLGHDELPPDAPYEDPSSPGFCISIHAESNALLFADPVRRRGGWIAITHPPCPGCQKLLANSGLATAIWRADSGALVEWPIGDPMPPR</sequence>
<dbReference type="GO" id="GO:0005737">
    <property type="term" value="C:cytoplasm"/>
    <property type="evidence" value="ECO:0007669"/>
    <property type="project" value="TreeGrafter"/>
</dbReference>